<gene>
    <name evidence="4" type="ORF">LKD36_02175</name>
</gene>
<evidence type="ECO:0000256" key="1">
    <source>
        <dbReference type="SAM" id="MobiDB-lite"/>
    </source>
</evidence>
<dbReference type="Pfam" id="PF18998">
    <property type="entry name" value="Flg_new_2"/>
    <property type="match status" value="1"/>
</dbReference>
<dbReference type="EMBL" id="JAJEPS010000001">
    <property type="protein sequence ID" value="MCC2124981.1"/>
    <property type="molecule type" value="Genomic_DNA"/>
</dbReference>
<feature type="region of interest" description="Disordered" evidence="1">
    <location>
        <begin position="50"/>
        <end position="167"/>
    </location>
</feature>
<protein>
    <recommendedName>
        <fullName evidence="3">Bacterial repeat domain-containing protein</fullName>
    </recommendedName>
</protein>
<feature type="region of interest" description="Disordered" evidence="1">
    <location>
        <begin position="1189"/>
        <end position="1259"/>
    </location>
</feature>
<evidence type="ECO:0000259" key="3">
    <source>
        <dbReference type="Pfam" id="PF18998"/>
    </source>
</evidence>
<evidence type="ECO:0000313" key="5">
    <source>
        <dbReference type="Proteomes" id="UP001198220"/>
    </source>
</evidence>
<feature type="chain" id="PRO_5041985968" description="Bacterial repeat domain-containing protein" evidence="2">
    <location>
        <begin position="27"/>
        <end position="1305"/>
    </location>
</feature>
<accession>A0AAE3A2P2</accession>
<feature type="signal peptide" evidence="2">
    <location>
        <begin position="1"/>
        <end position="26"/>
    </location>
</feature>
<feature type="domain" description="Bacterial repeat" evidence="3">
    <location>
        <begin position="315"/>
        <end position="395"/>
    </location>
</feature>
<feature type="compositionally biased region" description="Low complexity" evidence="1">
    <location>
        <begin position="1195"/>
        <end position="1236"/>
    </location>
</feature>
<keyword evidence="5" id="KW-1185">Reference proteome</keyword>
<evidence type="ECO:0000313" key="4">
    <source>
        <dbReference type="EMBL" id="MCC2124981.1"/>
    </source>
</evidence>
<feature type="compositionally biased region" description="Low complexity" evidence="1">
    <location>
        <begin position="88"/>
        <end position="97"/>
    </location>
</feature>
<comment type="caution">
    <text evidence="4">The sequence shown here is derived from an EMBL/GenBank/DDBJ whole genome shotgun (WGS) entry which is preliminary data.</text>
</comment>
<dbReference type="InterPro" id="IPR044060">
    <property type="entry name" value="Bacterial_rp_domain"/>
</dbReference>
<feature type="compositionally biased region" description="Polar residues" evidence="1">
    <location>
        <begin position="125"/>
        <end position="160"/>
    </location>
</feature>
<proteinExistence type="predicted"/>
<keyword evidence="2" id="KW-0732">Signal</keyword>
<name>A0AAE3A2P2_9FIRM</name>
<feature type="compositionally biased region" description="Low complexity" evidence="1">
    <location>
        <begin position="63"/>
        <end position="81"/>
    </location>
</feature>
<sequence length="1305" mass="136671">MNYKKLKRVFALGMAVLLSVSTSVYGGTMEVHAAEVISDDLLENEVIDNSSLEENTEKKGDVQGDTQGTGQGDSQDNAQDAGQDDGQDNAQNAGQGDSNDNVQNTEQGDSNDNVQNAGRGDSNDDVQNAGQGDSSDDVQNAGQDDSQDNAQDAGQGTVQGDAQDAGQDATVLTEQDEKPAALAATMAAPSGVAKTEVGYSNELNLGFSDAAWVNSITALKVGNDSFEKVNSFGFFESGNKFIAGSYSFDGGANGDLPALRIITKNITFPVIAVISANGYEDLKLNIKREGKSYAYTYTAEVISDTTPDTPAAQTYTVTTSGCANGTLSVTPNTEVAENTSVTVTATPNAGYVVDTVTAKKDDGTEITLTAGAESGVYTFTMPASNVTVSATFKEAAPAEAGKIVLSQLKLEKEWMGSNWNLKFTNADGYVSKVTAIKVNDTAWKETSYGPYSGGSYKKNTDENYLIFAGNDNISNPTIRVLQSGDVITITATGYQDLTFKLVIDPNGNASLTEDDNQGDPYELHVKIEGSFEAAIVGQKDYDGVSSASTGGASSNKNSAVTVYGALVQKDTEPADSDWEALDHQSKIQLEGSKCSVSIVPDVAGGTAANSDSGMEGVYMTLSSDLTLNGTPKDPGTYLISVSIEDKQGRKATSNTLPFRIYSGEETLAEQIETENLKQYASGLYAWDIMEPWAIKNFGSNVEGQEESVRVPEKLEVWFGSHESGTYGFLGYDIPWADVKAGNIPQTLYIPAGCNLTLTNMKILSSVRIIVENGGKLTLSDSTVQGIIDVQSGGTFSMNYDAYGKKFTTGASICGQLRLEDGAILENAAIYSHTNYLANGDLTDRSNDDAIVAVTGNVTLKGQVFISGDEAGSTGKGQTALQVKNGTLNLEDGATLATYGGGGNVTIFSTGGEAIQLENGTITGNGKVIAIGGSVTFGTGGNAVSGNGAIHTSEVFLQGATSYTAKNAAPGKALEGDIALTSAKRHVADGTQVESGQNDPLADLYWKTGIDSTPSMDQFVTADTKSFMVSDIPSQVYTGNELQPQITVMDEGILLTEGTDYVVTCKQVMSRAAAASMMDAGTYTVVVSGTGVYGGSVEKAFVIEPKKTIFAVTEDASSAVYDGQNKRPTVTVKDGDAVLAEGIDYEITVSVDGKEYTDAEFVAAGVYEMTITGIGNYEGSTGKVSFTISEKSSDQNSNDNDNNSNTGNTTDNGNNSNTGNTTDNGSNTNTDSSAANNSKKKKKHSSHGNSSEETTAQAAAESSAVADISAVPATGDMAQTGQWMLLGAASLAAIGISLETRRKKRK</sequence>
<organism evidence="4 5">
    <name type="scientific">Hominiventricola filiformis</name>
    <dbReference type="NCBI Taxonomy" id="2885352"/>
    <lineage>
        <taxon>Bacteria</taxon>
        <taxon>Bacillati</taxon>
        <taxon>Bacillota</taxon>
        <taxon>Clostridia</taxon>
        <taxon>Lachnospirales</taxon>
        <taxon>Lachnospiraceae</taxon>
        <taxon>Hominiventricola</taxon>
    </lineage>
</organism>
<evidence type="ECO:0000256" key="2">
    <source>
        <dbReference type="SAM" id="SignalP"/>
    </source>
</evidence>
<dbReference type="RefSeq" id="WP_308458483.1">
    <property type="nucleotide sequence ID" value="NZ_JAJEPS010000001.1"/>
</dbReference>
<reference evidence="4 5" key="1">
    <citation type="submission" date="2021-10" db="EMBL/GenBank/DDBJ databases">
        <title>Anaerobic single-cell dispensing facilitates the cultivation of human gut bacteria.</title>
        <authorList>
            <person name="Afrizal A."/>
        </authorList>
    </citation>
    <scope>NUCLEOTIDE SEQUENCE [LARGE SCALE GENOMIC DNA]</scope>
    <source>
        <strain evidence="4 5">CLA-AA-H276</strain>
    </source>
</reference>
<feature type="compositionally biased region" description="Polar residues" evidence="1">
    <location>
        <begin position="98"/>
        <end position="116"/>
    </location>
</feature>
<dbReference type="Proteomes" id="UP001198220">
    <property type="component" value="Unassembled WGS sequence"/>
</dbReference>
<feature type="compositionally biased region" description="Low complexity" evidence="1">
    <location>
        <begin position="1246"/>
        <end position="1259"/>
    </location>
</feature>